<dbReference type="InterPro" id="IPR002575">
    <property type="entry name" value="Aminoglycoside_PTrfase"/>
</dbReference>
<dbReference type="Proteomes" id="UP000008718">
    <property type="component" value="Chromosome"/>
</dbReference>
<proteinExistence type="predicted"/>
<dbReference type="AlphaFoldDB" id="E4T6X0"/>
<sequence length="306" mass="36597">MRYYYFNPFSRAYYFPKGFKNYSLFTTFYKPYKLSARLMWQIWQISSFVRYLFSTSHPEEILPLEQIGQFVTPSSILAFNFGTDGIEKKTTVLGVDTITNDTFFIKYATKETACKNVFNEGVVLQQIKHLSFVPTLQLIVNMEHEFTLIKTTVLSGEKMKHEPINEEMLTILFTLADQQVESNRIYDSNLRSCFAHGDFCPWNILIYEGAIKLFDWELAGQYLLGYDLFTYVFQYEFIVKEKMRFELILKENSDIIQRYFHHFEIDNWIPYLQEFSKLRHRLESDKNDIQLIEYYLRLKDFSTHNL</sequence>
<dbReference type="Pfam" id="PF01636">
    <property type="entry name" value="APH"/>
    <property type="match status" value="1"/>
</dbReference>
<dbReference type="KEGG" id="ppn:Palpr_2329"/>
<name>E4T6X0_PALPW</name>
<keyword evidence="3" id="KW-1185">Reference proteome</keyword>
<reference evidence="2 3" key="2">
    <citation type="journal article" date="2011" name="Stand. Genomic Sci.">
        <title>Complete genome sequence of Paludibacter propionicigenes type strain (WB4).</title>
        <authorList>
            <person name="Gronow S."/>
            <person name="Munk C."/>
            <person name="Lapidus A."/>
            <person name="Nolan M."/>
            <person name="Lucas S."/>
            <person name="Hammon N."/>
            <person name="Deshpande S."/>
            <person name="Cheng J.F."/>
            <person name="Tapia R."/>
            <person name="Han C."/>
            <person name="Goodwin L."/>
            <person name="Pitluck S."/>
            <person name="Liolios K."/>
            <person name="Ivanova N."/>
            <person name="Mavromatis K."/>
            <person name="Mikhailova N."/>
            <person name="Pati A."/>
            <person name="Chen A."/>
            <person name="Palaniappan K."/>
            <person name="Land M."/>
            <person name="Hauser L."/>
            <person name="Chang Y.J."/>
            <person name="Jeffries C.D."/>
            <person name="Brambilla E."/>
            <person name="Rohde M."/>
            <person name="Goker M."/>
            <person name="Detter J.C."/>
            <person name="Woyke T."/>
            <person name="Bristow J."/>
            <person name="Eisen J.A."/>
            <person name="Markowitz V."/>
            <person name="Hugenholtz P."/>
            <person name="Kyrpides N.C."/>
            <person name="Klenk H.P."/>
        </authorList>
    </citation>
    <scope>NUCLEOTIDE SEQUENCE [LARGE SCALE GENOMIC DNA]</scope>
    <source>
        <strain evidence="3">DSM 17365 / JCM 13257 / WB4</strain>
    </source>
</reference>
<evidence type="ECO:0000313" key="3">
    <source>
        <dbReference type="Proteomes" id="UP000008718"/>
    </source>
</evidence>
<dbReference type="eggNOG" id="ENOG503431B">
    <property type="taxonomic scope" value="Bacteria"/>
</dbReference>
<evidence type="ECO:0000259" key="1">
    <source>
        <dbReference type="Pfam" id="PF01636"/>
    </source>
</evidence>
<gene>
    <name evidence="2" type="ordered locus">Palpr_2329</name>
</gene>
<accession>E4T6X0</accession>
<dbReference type="Gene3D" id="3.90.1200.10">
    <property type="match status" value="1"/>
</dbReference>
<reference key="1">
    <citation type="submission" date="2010-11" db="EMBL/GenBank/DDBJ databases">
        <title>The complete genome of Paludibacter propionicigenes DSM 17365.</title>
        <authorList>
            <consortium name="US DOE Joint Genome Institute (JGI-PGF)"/>
            <person name="Lucas S."/>
            <person name="Copeland A."/>
            <person name="Lapidus A."/>
            <person name="Bruce D."/>
            <person name="Goodwin L."/>
            <person name="Pitluck S."/>
            <person name="Kyrpides N."/>
            <person name="Mavromatis K."/>
            <person name="Ivanova N."/>
            <person name="Munk A.C."/>
            <person name="Brettin T."/>
            <person name="Detter J.C."/>
            <person name="Han C."/>
            <person name="Tapia R."/>
            <person name="Land M."/>
            <person name="Hauser L."/>
            <person name="Markowitz V."/>
            <person name="Cheng J.-F."/>
            <person name="Hugenholtz P."/>
            <person name="Woyke T."/>
            <person name="Wu D."/>
            <person name="Gronow S."/>
            <person name="Wellnitz S."/>
            <person name="Brambilla E."/>
            <person name="Klenk H.-P."/>
            <person name="Eisen J.A."/>
        </authorList>
    </citation>
    <scope>NUCLEOTIDE SEQUENCE</scope>
    <source>
        <strain>WB4</strain>
    </source>
</reference>
<dbReference type="EMBL" id="CP002345">
    <property type="protein sequence ID" value="ADQ80464.1"/>
    <property type="molecule type" value="Genomic_DNA"/>
</dbReference>
<feature type="domain" description="Aminoglycoside phosphotransferase" evidence="1">
    <location>
        <begin position="184"/>
        <end position="232"/>
    </location>
</feature>
<dbReference type="SUPFAM" id="SSF56112">
    <property type="entry name" value="Protein kinase-like (PK-like)"/>
    <property type="match status" value="1"/>
</dbReference>
<dbReference type="InterPro" id="IPR011009">
    <property type="entry name" value="Kinase-like_dom_sf"/>
</dbReference>
<dbReference type="RefSeq" id="WP_013445833.1">
    <property type="nucleotide sequence ID" value="NC_014734.1"/>
</dbReference>
<dbReference type="STRING" id="694427.Palpr_2329"/>
<evidence type="ECO:0000313" key="2">
    <source>
        <dbReference type="EMBL" id="ADQ80464.1"/>
    </source>
</evidence>
<protein>
    <recommendedName>
        <fullName evidence="1">Aminoglycoside phosphotransferase domain-containing protein</fullName>
    </recommendedName>
</protein>
<dbReference type="OrthoDB" id="2088152at2"/>
<dbReference type="HOGENOM" id="CLU_917187_0_0_10"/>
<organism evidence="2 3">
    <name type="scientific">Paludibacter propionicigenes (strain DSM 17365 / JCM 13257 / WB4)</name>
    <dbReference type="NCBI Taxonomy" id="694427"/>
    <lineage>
        <taxon>Bacteria</taxon>
        <taxon>Pseudomonadati</taxon>
        <taxon>Bacteroidota</taxon>
        <taxon>Bacteroidia</taxon>
        <taxon>Bacteroidales</taxon>
        <taxon>Paludibacteraceae</taxon>
        <taxon>Paludibacter</taxon>
    </lineage>
</organism>